<dbReference type="Gene3D" id="3.40.50.300">
    <property type="entry name" value="P-loop containing nucleotide triphosphate hydrolases"/>
    <property type="match status" value="1"/>
</dbReference>
<dbReference type="GO" id="GO:0005524">
    <property type="term" value="F:ATP binding"/>
    <property type="evidence" value="ECO:0007669"/>
    <property type="project" value="InterPro"/>
</dbReference>
<dbReference type="SUPFAM" id="SSF52540">
    <property type="entry name" value="P-loop containing nucleoside triphosphate hydrolases"/>
    <property type="match status" value="1"/>
</dbReference>
<dbReference type="GO" id="GO:0051131">
    <property type="term" value="P:chaperone-mediated protein complex assembly"/>
    <property type="evidence" value="ECO:0007669"/>
    <property type="project" value="TreeGrafter"/>
</dbReference>
<dbReference type="InterPro" id="IPR027065">
    <property type="entry name" value="Lon_Prtase"/>
</dbReference>
<reference evidence="2 3" key="1">
    <citation type="submission" date="2019-06" db="EMBL/GenBank/DDBJ databases">
        <title>Quisquiliibacterium sp. nov., isolated from a maize field.</title>
        <authorList>
            <person name="Lin S.-Y."/>
            <person name="Tsai C.-F."/>
            <person name="Young C.-C."/>
        </authorList>
    </citation>
    <scope>NUCLEOTIDE SEQUENCE [LARGE SCALE GENOMIC DNA]</scope>
    <source>
        <strain evidence="2 3">CC-CFT501</strain>
    </source>
</reference>
<gene>
    <name evidence="2" type="ORF">FHP08_02840</name>
</gene>
<dbReference type="GO" id="GO:0003697">
    <property type="term" value="F:single-stranded DNA binding"/>
    <property type="evidence" value="ECO:0007669"/>
    <property type="project" value="TreeGrafter"/>
</dbReference>
<evidence type="ECO:0000259" key="1">
    <source>
        <dbReference type="SMART" id="SM00382"/>
    </source>
</evidence>
<protein>
    <submittedName>
        <fullName evidence="2">AAA family ATPase</fullName>
    </submittedName>
</protein>
<organism evidence="2 3">
    <name type="scientific">Zeimonas arvi</name>
    <dbReference type="NCBI Taxonomy" id="2498847"/>
    <lineage>
        <taxon>Bacteria</taxon>
        <taxon>Pseudomonadati</taxon>
        <taxon>Pseudomonadota</taxon>
        <taxon>Betaproteobacteria</taxon>
        <taxon>Burkholderiales</taxon>
        <taxon>Burkholderiaceae</taxon>
        <taxon>Zeimonas</taxon>
    </lineage>
</organism>
<dbReference type="Pfam" id="PF00004">
    <property type="entry name" value="AAA"/>
    <property type="match status" value="1"/>
</dbReference>
<keyword evidence="3" id="KW-1185">Reference proteome</keyword>
<dbReference type="InterPro" id="IPR027417">
    <property type="entry name" value="P-loop_NTPase"/>
</dbReference>
<dbReference type="PANTHER" id="PTHR43718:SF2">
    <property type="entry name" value="LON PROTEASE HOMOLOG, MITOCHONDRIAL"/>
    <property type="match status" value="1"/>
</dbReference>
<dbReference type="AlphaFoldDB" id="A0A5C8P6G5"/>
<dbReference type="GO" id="GO:0004176">
    <property type="term" value="F:ATP-dependent peptidase activity"/>
    <property type="evidence" value="ECO:0007669"/>
    <property type="project" value="InterPro"/>
</dbReference>
<dbReference type="InterPro" id="IPR003959">
    <property type="entry name" value="ATPase_AAA_core"/>
</dbReference>
<evidence type="ECO:0000313" key="3">
    <source>
        <dbReference type="Proteomes" id="UP000321548"/>
    </source>
</evidence>
<dbReference type="GO" id="GO:0004252">
    <property type="term" value="F:serine-type endopeptidase activity"/>
    <property type="evidence" value="ECO:0007669"/>
    <property type="project" value="InterPro"/>
</dbReference>
<accession>A0A5C8P6G5</accession>
<dbReference type="RefSeq" id="WP_147702774.1">
    <property type="nucleotide sequence ID" value="NZ_VDUY01000001.1"/>
</dbReference>
<dbReference type="EMBL" id="VDUY01000001">
    <property type="protein sequence ID" value="TXL68634.1"/>
    <property type="molecule type" value="Genomic_DNA"/>
</dbReference>
<dbReference type="SMART" id="SM00382">
    <property type="entry name" value="AAA"/>
    <property type="match status" value="1"/>
</dbReference>
<name>A0A5C8P6G5_9BURK</name>
<dbReference type="GO" id="GO:0007005">
    <property type="term" value="P:mitochondrion organization"/>
    <property type="evidence" value="ECO:0007669"/>
    <property type="project" value="TreeGrafter"/>
</dbReference>
<dbReference type="GO" id="GO:0006515">
    <property type="term" value="P:protein quality control for misfolded or incompletely synthesized proteins"/>
    <property type="evidence" value="ECO:0007669"/>
    <property type="project" value="TreeGrafter"/>
</dbReference>
<proteinExistence type="predicted"/>
<dbReference type="InterPro" id="IPR003593">
    <property type="entry name" value="AAA+_ATPase"/>
</dbReference>
<evidence type="ECO:0000313" key="2">
    <source>
        <dbReference type="EMBL" id="TXL68634.1"/>
    </source>
</evidence>
<comment type="caution">
    <text evidence="2">The sequence shown here is derived from an EMBL/GenBank/DDBJ whole genome shotgun (WGS) entry which is preliminary data.</text>
</comment>
<feature type="domain" description="AAA+ ATPase" evidence="1">
    <location>
        <begin position="106"/>
        <end position="253"/>
    </location>
</feature>
<dbReference type="PANTHER" id="PTHR43718">
    <property type="entry name" value="LON PROTEASE"/>
    <property type="match status" value="1"/>
</dbReference>
<dbReference type="Proteomes" id="UP000321548">
    <property type="component" value="Unassembled WGS sequence"/>
</dbReference>
<sequence length="335" mass="36428">MTSSIVPAPADPRASGGSPISIAGFRRIYSTSQVESALGELGPGGNEALKGVYEKMLRAGGERFSVKPGAMPDFDGLAAELPNFAEVLDDLRKQLALCLETDDPVELAPLLLLGEPGIGKTHFARRISRLLGTGYGFVSMSSLTAGWILSGASAQWRNARAGKVFDTLVNGDYANPVIVIDEIDKTATDGQYDPLGALYSLLEPGTAAEFVDEFAEIPLDCSEIVWVATANDASRIPEPILNRMNVYEIEPPDREGAHRIAQSLYREIRDSHSWGAQFPEMLDEAVADKLAAVAPREMRRQLVGAFGNAKLARRDRLLPEDLNAERSMRRQRIGF</sequence>
<dbReference type="GO" id="GO:0016887">
    <property type="term" value="F:ATP hydrolysis activity"/>
    <property type="evidence" value="ECO:0007669"/>
    <property type="project" value="InterPro"/>
</dbReference>
<dbReference type="OrthoDB" id="8552455at2"/>